<keyword evidence="3" id="KW-1185">Reference proteome</keyword>
<dbReference type="EMBL" id="SZQA01000010">
    <property type="protein sequence ID" value="TKK88653.1"/>
    <property type="molecule type" value="Genomic_DNA"/>
</dbReference>
<evidence type="ECO:0000313" key="2">
    <source>
        <dbReference type="EMBL" id="TKK88653.1"/>
    </source>
</evidence>
<sequence length="192" mass="20880">MRLRSRLSRAFVAVTVAATVVLAPAGPASAGIWQLTDGFEPGTNPASRWSPTVVGTCWGPYYTGGLGPPRTGTGFAHWRVLYRPDWCAIGRTIHLSPVVSRPGPIRCSAGVWARLRGQGPHLNVEVIDPDTWTYIALKSVPYPGWTPGYTLHTVSWTAQRADVVLRFAMGATDNGPYEAEIELDDVVVQCTY</sequence>
<keyword evidence="1" id="KW-0732">Signal</keyword>
<dbReference type="AlphaFoldDB" id="A0A4V6XBF7"/>
<dbReference type="RefSeq" id="WP_137247382.1">
    <property type="nucleotide sequence ID" value="NZ_SZQA01000010.1"/>
</dbReference>
<reference evidence="2 3" key="1">
    <citation type="submission" date="2019-04" db="EMBL/GenBank/DDBJ databases">
        <title>Herbidospora sp. NEAU-GS14.nov., a novel actinomycete isolated from soil.</title>
        <authorList>
            <person name="Han L."/>
        </authorList>
    </citation>
    <scope>NUCLEOTIDE SEQUENCE [LARGE SCALE GENOMIC DNA]</scope>
    <source>
        <strain evidence="2 3">NEAU-GS14</strain>
    </source>
</reference>
<evidence type="ECO:0000256" key="1">
    <source>
        <dbReference type="SAM" id="SignalP"/>
    </source>
</evidence>
<protein>
    <recommendedName>
        <fullName evidence="4">Secreted protein</fullName>
    </recommendedName>
</protein>
<feature type="signal peptide" evidence="1">
    <location>
        <begin position="1"/>
        <end position="30"/>
    </location>
</feature>
<organism evidence="2 3">
    <name type="scientific">Herbidospora galbida</name>
    <dbReference type="NCBI Taxonomy" id="2575442"/>
    <lineage>
        <taxon>Bacteria</taxon>
        <taxon>Bacillati</taxon>
        <taxon>Actinomycetota</taxon>
        <taxon>Actinomycetes</taxon>
        <taxon>Streptosporangiales</taxon>
        <taxon>Streptosporangiaceae</taxon>
        <taxon>Herbidospora</taxon>
    </lineage>
</organism>
<evidence type="ECO:0000313" key="3">
    <source>
        <dbReference type="Proteomes" id="UP000308705"/>
    </source>
</evidence>
<name>A0A4V6XBF7_9ACTN</name>
<dbReference type="Proteomes" id="UP000308705">
    <property type="component" value="Unassembled WGS sequence"/>
</dbReference>
<evidence type="ECO:0008006" key="4">
    <source>
        <dbReference type="Google" id="ProtNLM"/>
    </source>
</evidence>
<gene>
    <name evidence="2" type="ORF">FDA94_13380</name>
</gene>
<proteinExistence type="predicted"/>
<accession>A0A4V6XBF7</accession>
<comment type="caution">
    <text evidence="2">The sequence shown here is derived from an EMBL/GenBank/DDBJ whole genome shotgun (WGS) entry which is preliminary data.</text>
</comment>
<feature type="chain" id="PRO_5020729129" description="Secreted protein" evidence="1">
    <location>
        <begin position="31"/>
        <end position="192"/>
    </location>
</feature>
<dbReference type="OrthoDB" id="3535675at2"/>